<keyword evidence="2" id="KW-1185">Reference proteome</keyword>
<dbReference type="EMBL" id="UPTC01001084">
    <property type="protein sequence ID" value="VBB31045.1"/>
    <property type="molecule type" value="Genomic_DNA"/>
</dbReference>
<evidence type="ECO:0000313" key="1">
    <source>
        <dbReference type="EMBL" id="VBB31045.1"/>
    </source>
</evidence>
<evidence type="ECO:0000313" key="2">
    <source>
        <dbReference type="Proteomes" id="UP000276991"/>
    </source>
</evidence>
<sequence length="272" mass="31728">MDLCDILIDLGFLHSSSTYLRAAVKSHLQSSGFDTALNIWYKNAQKYRIGAGSDLLIRHTILEKNPNDVFQKKRLQNILGKLDEFGAFYDGLAELVIELLKADMAWEAELIFKKVKIFGRHFREPLFRMQSDLNNLPCVEHFATILLTALLEENRKNTGKYSRRKLLSEEGLMNDFQESSHKSYIRALISIWQPRYNRRQKVEMKKFKTNVDQLRGLIYVTQNVWFELASGANNIESLERLRAWITKYNGNESDSVKNRLEDFFSKSDFNSE</sequence>
<organism evidence="1 2">
    <name type="scientific">Acanthocheilonema viteae</name>
    <name type="common">Filarial nematode worm</name>
    <name type="synonym">Dipetalonema viteae</name>
    <dbReference type="NCBI Taxonomy" id="6277"/>
    <lineage>
        <taxon>Eukaryota</taxon>
        <taxon>Metazoa</taxon>
        <taxon>Ecdysozoa</taxon>
        <taxon>Nematoda</taxon>
        <taxon>Chromadorea</taxon>
        <taxon>Rhabditida</taxon>
        <taxon>Spirurina</taxon>
        <taxon>Spiruromorpha</taxon>
        <taxon>Filarioidea</taxon>
        <taxon>Onchocercidae</taxon>
        <taxon>Acanthocheilonema</taxon>
    </lineage>
</organism>
<dbReference type="Proteomes" id="UP000276991">
    <property type="component" value="Unassembled WGS sequence"/>
</dbReference>
<protein>
    <submittedName>
        <fullName evidence="1">Uncharacterized protein</fullName>
    </submittedName>
</protein>
<dbReference type="STRING" id="6277.A0A498SFL8"/>
<name>A0A498SFL8_ACAVI</name>
<dbReference type="AlphaFoldDB" id="A0A498SFL8"/>
<reference evidence="1 2" key="1">
    <citation type="submission" date="2018-08" db="EMBL/GenBank/DDBJ databases">
        <authorList>
            <person name="Laetsch R D."/>
            <person name="Stevens L."/>
            <person name="Kumar S."/>
            <person name="Blaxter L. M."/>
        </authorList>
    </citation>
    <scope>NUCLEOTIDE SEQUENCE [LARGE SCALE GENOMIC DNA]</scope>
</reference>
<accession>A0A498SFL8</accession>
<gene>
    <name evidence="1" type="ORF">NAV_LOCUS5836</name>
</gene>
<proteinExistence type="predicted"/>
<dbReference type="OrthoDB" id="5808200at2759"/>